<gene>
    <name evidence="5" type="ORF">BXY45_12087</name>
</gene>
<dbReference type="InterPro" id="IPR057727">
    <property type="entry name" value="WCX_dom"/>
</dbReference>
<dbReference type="InterPro" id="IPR013196">
    <property type="entry name" value="HTH_11"/>
</dbReference>
<keyword evidence="2 5" id="KW-0238">DNA-binding</keyword>
<dbReference type="AlphaFoldDB" id="A0A316A2K7"/>
<dbReference type="Proteomes" id="UP000245469">
    <property type="component" value="Unassembled WGS sequence"/>
</dbReference>
<dbReference type="GO" id="GO:0003677">
    <property type="term" value="F:DNA binding"/>
    <property type="evidence" value="ECO:0007669"/>
    <property type="project" value="UniProtKB-KW"/>
</dbReference>
<dbReference type="InterPro" id="IPR028349">
    <property type="entry name" value="PafC-like"/>
</dbReference>
<dbReference type="PROSITE" id="PS51000">
    <property type="entry name" value="HTH_DEOR_2"/>
    <property type="match status" value="1"/>
</dbReference>
<dbReference type="EMBL" id="QGDQ01000020">
    <property type="protein sequence ID" value="PWJ51809.1"/>
    <property type="molecule type" value="Genomic_DNA"/>
</dbReference>
<keyword evidence="6" id="KW-1185">Reference proteome</keyword>
<dbReference type="InterPro" id="IPR036390">
    <property type="entry name" value="WH_DNA-bd_sf"/>
</dbReference>
<protein>
    <submittedName>
        <fullName evidence="5">Putative DNA-binding transcriptional regulator YafY</fullName>
    </submittedName>
</protein>
<evidence type="ECO:0000259" key="4">
    <source>
        <dbReference type="PROSITE" id="PS51000"/>
    </source>
</evidence>
<dbReference type="PROSITE" id="PS00894">
    <property type="entry name" value="HTH_DEOR_1"/>
    <property type="match status" value="1"/>
</dbReference>
<dbReference type="GO" id="GO:0003700">
    <property type="term" value="F:DNA-binding transcription factor activity"/>
    <property type="evidence" value="ECO:0007669"/>
    <property type="project" value="InterPro"/>
</dbReference>
<dbReference type="PANTHER" id="PTHR34580">
    <property type="match status" value="1"/>
</dbReference>
<sequence>MTTLVDVANTSSRTLRLLSLLQARAYWPGPELADRLGVSVRTLRRDVERLRDLGYPVDATSGPEGGYRLAAGASLPPLALDDEEAVALALALQGAATNSDDDDNGAAAQPALRALTKVVQVMPPRLRRRVDALRAVAVSGPWGAEGGPDPAVLLTLAQACRDTERLALDYTAADGTRTQRRVEPHALVRLGRRWYLLAWDLGRGDWRTLRVDRTATARVEGGRFRPRELPGPDALAVVEGSIRTAPARHEVSAVLHVPADEARARLGGWAHIEELDPAQRGRCRLRMSTESLDWAAFALARARCDVSAVEPSALRDHLRAWSERFAAASSASSA</sequence>
<keyword evidence="1" id="KW-0805">Transcription regulation</keyword>
<organism evidence="5 6">
    <name type="scientific">Quadrisphaera granulorum</name>
    <dbReference type="NCBI Taxonomy" id="317664"/>
    <lineage>
        <taxon>Bacteria</taxon>
        <taxon>Bacillati</taxon>
        <taxon>Actinomycetota</taxon>
        <taxon>Actinomycetes</taxon>
        <taxon>Kineosporiales</taxon>
        <taxon>Kineosporiaceae</taxon>
        <taxon>Quadrisphaera</taxon>
    </lineage>
</organism>
<dbReference type="Gene3D" id="1.10.10.10">
    <property type="entry name" value="Winged helix-like DNA-binding domain superfamily/Winged helix DNA-binding domain"/>
    <property type="match status" value="1"/>
</dbReference>
<evidence type="ECO:0000256" key="2">
    <source>
        <dbReference type="ARBA" id="ARBA00023125"/>
    </source>
</evidence>
<dbReference type="Pfam" id="PF08279">
    <property type="entry name" value="HTH_11"/>
    <property type="match status" value="1"/>
</dbReference>
<accession>A0A316A2K7</accession>
<feature type="domain" description="HTH deoR-type" evidence="4">
    <location>
        <begin position="10"/>
        <end position="65"/>
    </location>
</feature>
<dbReference type="PIRSF" id="PIRSF016838">
    <property type="entry name" value="PafC"/>
    <property type="match status" value="1"/>
</dbReference>
<evidence type="ECO:0000256" key="1">
    <source>
        <dbReference type="ARBA" id="ARBA00023015"/>
    </source>
</evidence>
<evidence type="ECO:0000256" key="3">
    <source>
        <dbReference type="ARBA" id="ARBA00023163"/>
    </source>
</evidence>
<keyword evidence="3" id="KW-0804">Transcription</keyword>
<dbReference type="Pfam" id="PF25583">
    <property type="entry name" value="WCX"/>
    <property type="match status" value="1"/>
</dbReference>
<dbReference type="SUPFAM" id="SSF46785">
    <property type="entry name" value="Winged helix' DNA-binding domain"/>
    <property type="match status" value="1"/>
</dbReference>
<dbReference type="PROSITE" id="PS52050">
    <property type="entry name" value="WYL"/>
    <property type="match status" value="1"/>
</dbReference>
<name>A0A316A2K7_9ACTN</name>
<reference evidence="5 6" key="1">
    <citation type="submission" date="2018-03" db="EMBL/GenBank/DDBJ databases">
        <title>Genomic Encyclopedia of Archaeal and Bacterial Type Strains, Phase II (KMG-II): from individual species to whole genera.</title>
        <authorList>
            <person name="Goeker M."/>
        </authorList>
    </citation>
    <scope>NUCLEOTIDE SEQUENCE [LARGE SCALE GENOMIC DNA]</scope>
    <source>
        <strain evidence="5 6">DSM 44889</strain>
    </source>
</reference>
<dbReference type="InterPro" id="IPR051534">
    <property type="entry name" value="CBASS_pafABC_assoc_protein"/>
</dbReference>
<proteinExistence type="predicted"/>
<evidence type="ECO:0000313" key="5">
    <source>
        <dbReference type="EMBL" id="PWJ51809.1"/>
    </source>
</evidence>
<dbReference type="InterPro" id="IPR026881">
    <property type="entry name" value="WYL_dom"/>
</dbReference>
<evidence type="ECO:0000313" key="6">
    <source>
        <dbReference type="Proteomes" id="UP000245469"/>
    </source>
</evidence>
<dbReference type="PANTHER" id="PTHR34580:SF3">
    <property type="entry name" value="PROTEIN PAFB"/>
    <property type="match status" value="1"/>
</dbReference>
<dbReference type="Pfam" id="PF13280">
    <property type="entry name" value="WYL"/>
    <property type="match status" value="1"/>
</dbReference>
<dbReference type="InterPro" id="IPR001034">
    <property type="entry name" value="DeoR_HTH"/>
</dbReference>
<dbReference type="InterPro" id="IPR018356">
    <property type="entry name" value="Tscrpt_reg_HTH_DeoR_CS"/>
</dbReference>
<dbReference type="InterPro" id="IPR036388">
    <property type="entry name" value="WH-like_DNA-bd_sf"/>
</dbReference>
<comment type="caution">
    <text evidence="5">The sequence shown here is derived from an EMBL/GenBank/DDBJ whole genome shotgun (WGS) entry which is preliminary data.</text>
</comment>